<dbReference type="EMBL" id="BGPR01072582">
    <property type="protein sequence ID" value="GBO45462.1"/>
    <property type="molecule type" value="Genomic_DNA"/>
</dbReference>
<name>A0A4Y2XC27_ARAVE</name>
<evidence type="ECO:0000313" key="1">
    <source>
        <dbReference type="EMBL" id="GBO45462.1"/>
    </source>
</evidence>
<accession>A0A4Y2XC27</accession>
<keyword evidence="2" id="KW-1185">Reference proteome</keyword>
<protein>
    <submittedName>
        <fullName evidence="1">Uncharacterized protein</fullName>
    </submittedName>
</protein>
<dbReference type="AlphaFoldDB" id="A0A4Y2XC27"/>
<gene>
    <name evidence="1" type="ORF">AVEN_96366_1</name>
</gene>
<dbReference type="Proteomes" id="UP000499080">
    <property type="component" value="Unassembled WGS sequence"/>
</dbReference>
<comment type="caution">
    <text evidence="1">The sequence shown here is derived from an EMBL/GenBank/DDBJ whole genome shotgun (WGS) entry which is preliminary data.</text>
</comment>
<feature type="non-terminal residue" evidence="1">
    <location>
        <position position="1"/>
    </location>
</feature>
<sequence length="111" mass="12550">SLLHKGIIHALVHFSPVSVKQVLIHRFAFENHMFFLWLSKSSESASFVFILLENDANSGLLLLCCNSEMNALMENASHCSEIDYHVDIVCVTKDSPMDQLLVDRRVTSSEQ</sequence>
<reference evidence="1 2" key="1">
    <citation type="journal article" date="2019" name="Sci. Rep.">
        <title>Orb-weaving spider Araneus ventricosus genome elucidates the spidroin gene catalogue.</title>
        <authorList>
            <person name="Kono N."/>
            <person name="Nakamura H."/>
            <person name="Ohtoshi R."/>
            <person name="Moran D.A.P."/>
            <person name="Shinohara A."/>
            <person name="Yoshida Y."/>
            <person name="Fujiwara M."/>
            <person name="Mori M."/>
            <person name="Tomita M."/>
            <person name="Arakawa K."/>
        </authorList>
    </citation>
    <scope>NUCLEOTIDE SEQUENCE [LARGE SCALE GENOMIC DNA]</scope>
</reference>
<organism evidence="1 2">
    <name type="scientific">Araneus ventricosus</name>
    <name type="common">Orbweaver spider</name>
    <name type="synonym">Epeira ventricosa</name>
    <dbReference type="NCBI Taxonomy" id="182803"/>
    <lineage>
        <taxon>Eukaryota</taxon>
        <taxon>Metazoa</taxon>
        <taxon>Ecdysozoa</taxon>
        <taxon>Arthropoda</taxon>
        <taxon>Chelicerata</taxon>
        <taxon>Arachnida</taxon>
        <taxon>Araneae</taxon>
        <taxon>Araneomorphae</taxon>
        <taxon>Entelegynae</taxon>
        <taxon>Araneoidea</taxon>
        <taxon>Araneidae</taxon>
        <taxon>Araneus</taxon>
    </lineage>
</organism>
<proteinExistence type="predicted"/>
<evidence type="ECO:0000313" key="2">
    <source>
        <dbReference type="Proteomes" id="UP000499080"/>
    </source>
</evidence>